<gene>
    <name evidence="1" type="ORF">CP976_07285</name>
</gene>
<dbReference type="Proteomes" id="UP000326598">
    <property type="component" value="Chromosome"/>
</dbReference>
<accession>A0A5J6I4E6</accession>
<dbReference type="AlphaFoldDB" id="A0A5J6I4E6"/>
<evidence type="ECO:0000313" key="1">
    <source>
        <dbReference type="EMBL" id="QEV23967.1"/>
    </source>
</evidence>
<proteinExistence type="predicted"/>
<organism evidence="1 2">
    <name type="scientific">Streptomyces coeruleorubidus</name>
    <dbReference type="NCBI Taxonomy" id="116188"/>
    <lineage>
        <taxon>Bacteria</taxon>
        <taxon>Bacillati</taxon>
        <taxon>Actinomycetota</taxon>
        <taxon>Actinomycetes</taxon>
        <taxon>Kitasatosporales</taxon>
        <taxon>Streptomycetaceae</taxon>
        <taxon>Streptomyces</taxon>
    </lineage>
</organism>
<reference evidence="1 2" key="1">
    <citation type="submission" date="2017-09" db="EMBL/GenBank/DDBJ databases">
        <authorList>
            <person name="Lee N."/>
            <person name="Cho B.-K."/>
        </authorList>
    </citation>
    <scope>NUCLEOTIDE SEQUENCE [LARGE SCALE GENOMIC DNA]</scope>
    <source>
        <strain evidence="1 2">ATCC 13740</strain>
    </source>
</reference>
<name>A0A5J6I4E6_STRC4</name>
<evidence type="ECO:0000313" key="2">
    <source>
        <dbReference type="Proteomes" id="UP000326598"/>
    </source>
</evidence>
<protein>
    <recommendedName>
        <fullName evidence="3">GIY-YIG nuclease family protein</fullName>
    </recommendedName>
</protein>
<dbReference type="EMBL" id="CP023694">
    <property type="protein sequence ID" value="QEV23967.1"/>
    <property type="molecule type" value="Genomic_DNA"/>
</dbReference>
<evidence type="ECO:0008006" key="3">
    <source>
        <dbReference type="Google" id="ProtNLM"/>
    </source>
</evidence>
<dbReference type="KEGG" id="scoe:CP976_07285"/>
<sequence>MPADEPNRTDILITLHRFELAGVEIDDRAVEIATKLTRWHIANAEKRDRINAEEVAARVAAAAERECWVYYIRCGRLIKIGMTTNLASRFSSIRPNEVLAIEEGGLEREVAMHQRFAELRAGGEYFHPGPALQQHILALRDELGAPNWTASVVPDGDDWFPGDSSVSAAT</sequence>